<comment type="caution">
    <text evidence="15">The sequence shown here is derived from an EMBL/GenBank/DDBJ whole genome shotgun (WGS) entry which is preliminary data.</text>
</comment>
<dbReference type="GO" id="GO:0022904">
    <property type="term" value="P:respiratory electron transport chain"/>
    <property type="evidence" value="ECO:0007669"/>
    <property type="project" value="InterPro"/>
</dbReference>
<evidence type="ECO:0000256" key="7">
    <source>
        <dbReference type="ARBA" id="ARBA00022723"/>
    </source>
</evidence>
<keyword evidence="5" id="KW-0349">Heme</keyword>
<evidence type="ECO:0000256" key="11">
    <source>
        <dbReference type="ARBA" id="ARBA00023136"/>
    </source>
</evidence>
<evidence type="ECO:0000256" key="13">
    <source>
        <dbReference type="SAM" id="Phobius"/>
    </source>
</evidence>
<dbReference type="InterPro" id="IPR016174">
    <property type="entry name" value="Di-haem_cyt_TM"/>
</dbReference>
<comment type="subcellular location">
    <subcellularLocation>
        <location evidence="2">Cell membrane</location>
        <topology evidence="2">Multi-pass membrane protein</topology>
    </subcellularLocation>
</comment>
<keyword evidence="6 13" id="KW-0812">Transmembrane</keyword>
<keyword evidence="3" id="KW-0813">Transport</keyword>
<comment type="similarity">
    <text evidence="12">Belongs to the cytochrome b561 family.</text>
</comment>
<name>A0A9X4F238_9VIBR</name>
<protein>
    <submittedName>
        <fullName evidence="15">Cytochrome b</fullName>
    </submittedName>
</protein>
<dbReference type="GO" id="GO:0046872">
    <property type="term" value="F:metal ion binding"/>
    <property type="evidence" value="ECO:0007669"/>
    <property type="project" value="UniProtKB-KW"/>
</dbReference>
<evidence type="ECO:0000256" key="2">
    <source>
        <dbReference type="ARBA" id="ARBA00004651"/>
    </source>
</evidence>
<dbReference type="GO" id="GO:0009055">
    <property type="term" value="F:electron transfer activity"/>
    <property type="evidence" value="ECO:0007669"/>
    <property type="project" value="InterPro"/>
</dbReference>
<dbReference type="RefSeq" id="WP_176312438.1">
    <property type="nucleotide sequence ID" value="NZ_JAKNAV010000020.1"/>
</dbReference>
<dbReference type="PANTHER" id="PTHR30529:SF1">
    <property type="entry name" value="CYTOCHROME B561 HOMOLOG 2"/>
    <property type="match status" value="1"/>
</dbReference>
<dbReference type="InterPro" id="IPR052168">
    <property type="entry name" value="Cytochrome_b561_oxidase"/>
</dbReference>
<organism evidence="15 16">
    <name type="scientific">Vibrio aestuarianus</name>
    <dbReference type="NCBI Taxonomy" id="28171"/>
    <lineage>
        <taxon>Bacteria</taxon>
        <taxon>Pseudomonadati</taxon>
        <taxon>Pseudomonadota</taxon>
        <taxon>Gammaproteobacteria</taxon>
        <taxon>Vibrionales</taxon>
        <taxon>Vibrionaceae</taxon>
        <taxon>Vibrio</taxon>
    </lineage>
</organism>
<feature type="transmembrane region" description="Helical" evidence="13">
    <location>
        <begin position="142"/>
        <end position="161"/>
    </location>
</feature>
<evidence type="ECO:0000256" key="3">
    <source>
        <dbReference type="ARBA" id="ARBA00022448"/>
    </source>
</evidence>
<evidence type="ECO:0000256" key="6">
    <source>
        <dbReference type="ARBA" id="ARBA00022692"/>
    </source>
</evidence>
<keyword evidence="9 13" id="KW-1133">Transmembrane helix</keyword>
<dbReference type="GO" id="GO:0020037">
    <property type="term" value="F:heme binding"/>
    <property type="evidence" value="ECO:0007669"/>
    <property type="project" value="TreeGrafter"/>
</dbReference>
<evidence type="ECO:0000256" key="10">
    <source>
        <dbReference type="ARBA" id="ARBA00023004"/>
    </source>
</evidence>
<dbReference type="AlphaFoldDB" id="A0A9X4F238"/>
<evidence type="ECO:0000313" key="15">
    <source>
        <dbReference type="EMBL" id="MDE1242944.1"/>
    </source>
</evidence>
<feature type="transmembrane region" description="Helical" evidence="13">
    <location>
        <begin position="39"/>
        <end position="61"/>
    </location>
</feature>
<evidence type="ECO:0000313" key="16">
    <source>
        <dbReference type="Proteomes" id="UP001140979"/>
    </source>
</evidence>
<keyword evidence="10" id="KW-0408">Iron</keyword>
<keyword evidence="4" id="KW-1003">Cell membrane</keyword>
<feature type="transmembrane region" description="Helical" evidence="13">
    <location>
        <begin position="6"/>
        <end position="27"/>
    </location>
</feature>
<dbReference type="InterPro" id="IPR011577">
    <property type="entry name" value="Cyt_b561_bac/Ni-Hgenase"/>
</dbReference>
<sequence length="173" mass="19395">MKYNKIIIVIHWMIALLFASLFLSDSLRSFADKGSEMRVFWLNLHAWFGVSVFALTLARLAVKLATQAPVPVYDDGIMKTLLRTVHVILYLITLLVPISGYLRFAGKGRELTIAGDAIPSIIDKSEWLYDIGKAAHGEVMQILVLTVIGGHIAAALYHHFIMKDQTMSRIKLN</sequence>
<evidence type="ECO:0000256" key="1">
    <source>
        <dbReference type="ARBA" id="ARBA00001970"/>
    </source>
</evidence>
<dbReference type="PANTHER" id="PTHR30529">
    <property type="entry name" value="CYTOCHROME B561"/>
    <property type="match status" value="1"/>
</dbReference>
<evidence type="ECO:0000256" key="12">
    <source>
        <dbReference type="ARBA" id="ARBA00037975"/>
    </source>
</evidence>
<dbReference type="Proteomes" id="UP001140979">
    <property type="component" value="Unassembled WGS sequence"/>
</dbReference>
<gene>
    <name evidence="15" type="ORF">L9W94_12455</name>
</gene>
<proteinExistence type="inferred from homology"/>
<evidence type="ECO:0000256" key="9">
    <source>
        <dbReference type="ARBA" id="ARBA00022989"/>
    </source>
</evidence>
<keyword evidence="11 13" id="KW-0472">Membrane</keyword>
<dbReference type="GO" id="GO:0005886">
    <property type="term" value="C:plasma membrane"/>
    <property type="evidence" value="ECO:0007669"/>
    <property type="project" value="UniProtKB-SubCell"/>
</dbReference>
<evidence type="ECO:0000256" key="8">
    <source>
        <dbReference type="ARBA" id="ARBA00022982"/>
    </source>
</evidence>
<feature type="transmembrane region" description="Helical" evidence="13">
    <location>
        <begin position="81"/>
        <end position="102"/>
    </location>
</feature>
<keyword evidence="7" id="KW-0479">Metal-binding</keyword>
<dbReference type="SUPFAM" id="SSF81342">
    <property type="entry name" value="Transmembrane di-heme cytochromes"/>
    <property type="match status" value="1"/>
</dbReference>
<evidence type="ECO:0000259" key="14">
    <source>
        <dbReference type="Pfam" id="PF01292"/>
    </source>
</evidence>
<reference evidence="15" key="1">
    <citation type="submission" date="2022-02" db="EMBL/GenBank/DDBJ databases">
        <title>Emergence and expansion in Europe of a Vibrio aestuarianus clonal complex pathogenic for oysters.</title>
        <authorList>
            <person name="Mesnil A."/>
            <person name="Travers M.-A."/>
        </authorList>
    </citation>
    <scope>NUCLEOTIDE SEQUENCE</scope>
    <source>
        <strain evidence="15">19_064_11T1</strain>
    </source>
</reference>
<keyword evidence="8" id="KW-0249">Electron transport</keyword>
<evidence type="ECO:0000256" key="4">
    <source>
        <dbReference type="ARBA" id="ARBA00022475"/>
    </source>
</evidence>
<evidence type="ECO:0000256" key="5">
    <source>
        <dbReference type="ARBA" id="ARBA00022617"/>
    </source>
</evidence>
<dbReference type="EMBL" id="JAKNBA010000020">
    <property type="protein sequence ID" value="MDE1242944.1"/>
    <property type="molecule type" value="Genomic_DNA"/>
</dbReference>
<accession>A0A9X4F238</accession>
<dbReference type="Pfam" id="PF01292">
    <property type="entry name" value="Ni_hydr_CYTB"/>
    <property type="match status" value="1"/>
</dbReference>
<comment type="cofactor">
    <cofactor evidence="1">
        <name>heme b</name>
        <dbReference type="ChEBI" id="CHEBI:60344"/>
    </cofactor>
</comment>
<feature type="domain" description="Cytochrome b561 bacterial/Ni-hydrogenase" evidence="14">
    <location>
        <begin position="3"/>
        <end position="170"/>
    </location>
</feature>